<sequence>MGNQTSTTKTTIRYTLLIMILAIITSCQSGDQRKYVYTEEETKQFLETISKNAKASITDLTERHRQPADEFGILTHYPLSESKLKEYNDNGGTIVNKDDDISDFATYTYKSYDLTNEKGEKLQFVDNGRAVYLQEYALWEYDNALSQNLGISIKLDRKFKTLKGSITIEFEMPKNVTKEVKIPVAISIDDKLTE</sequence>
<proteinExistence type="predicted"/>
<accession>A0ABW9J4A6</accession>
<protein>
    <recommendedName>
        <fullName evidence="3">Lipoprotein</fullName>
    </recommendedName>
</protein>
<organism evidence="1 2">
    <name type="scientific">Pedobacter ureilyticus</name>
    <dbReference type="NCBI Taxonomy" id="1393051"/>
    <lineage>
        <taxon>Bacteria</taxon>
        <taxon>Pseudomonadati</taxon>
        <taxon>Bacteroidota</taxon>
        <taxon>Sphingobacteriia</taxon>
        <taxon>Sphingobacteriales</taxon>
        <taxon>Sphingobacteriaceae</taxon>
        <taxon>Pedobacter</taxon>
    </lineage>
</organism>
<name>A0ABW9J4A6_9SPHI</name>
<dbReference type="Proteomes" id="UP001517247">
    <property type="component" value="Unassembled WGS sequence"/>
</dbReference>
<evidence type="ECO:0008006" key="3">
    <source>
        <dbReference type="Google" id="ProtNLM"/>
    </source>
</evidence>
<comment type="caution">
    <text evidence="1">The sequence shown here is derived from an EMBL/GenBank/DDBJ whole genome shotgun (WGS) entry which is preliminary data.</text>
</comment>
<evidence type="ECO:0000313" key="2">
    <source>
        <dbReference type="Proteomes" id="UP001517247"/>
    </source>
</evidence>
<dbReference type="EMBL" id="SSHJ02000001">
    <property type="protein sequence ID" value="MFN0254082.1"/>
    <property type="molecule type" value="Genomic_DNA"/>
</dbReference>
<gene>
    <name evidence="1" type="ORF">E6A44_000755</name>
</gene>
<evidence type="ECO:0000313" key="1">
    <source>
        <dbReference type="EMBL" id="MFN0254082.1"/>
    </source>
</evidence>
<dbReference type="RefSeq" id="WP_138721268.1">
    <property type="nucleotide sequence ID" value="NZ_SSHJ02000001.1"/>
</dbReference>
<keyword evidence="2" id="KW-1185">Reference proteome</keyword>
<reference evidence="1 2" key="1">
    <citation type="submission" date="2024-12" db="EMBL/GenBank/DDBJ databases">
        <authorList>
            <person name="Hu S."/>
        </authorList>
    </citation>
    <scope>NUCLEOTIDE SEQUENCE [LARGE SCALE GENOMIC DNA]</scope>
    <source>
        <strain evidence="1 2">THG-T11</strain>
    </source>
</reference>